<proteinExistence type="predicted"/>
<dbReference type="Proteomes" id="UP001163835">
    <property type="component" value="Unassembled WGS sequence"/>
</dbReference>
<organism evidence="1 2">
    <name type="scientific">Lentinula aff. lateritia</name>
    <dbReference type="NCBI Taxonomy" id="2804960"/>
    <lineage>
        <taxon>Eukaryota</taxon>
        <taxon>Fungi</taxon>
        <taxon>Dikarya</taxon>
        <taxon>Basidiomycota</taxon>
        <taxon>Agaricomycotina</taxon>
        <taxon>Agaricomycetes</taxon>
        <taxon>Agaricomycetidae</taxon>
        <taxon>Agaricales</taxon>
        <taxon>Marasmiineae</taxon>
        <taxon>Omphalotaceae</taxon>
        <taxon>Lentinula</taxon>
    </lineage>
</organism>
<evidence type="ECO:0000313" key="1">
    <source>
        <dbReference type="EMBL" id="KAJ3805493.1"/>
    </source>
</evidence>
<sequence length="331" mass="36118">MSLNATELAELGTILFFHTSHIIGILPEMVIYGIYTTLFTISTYIMVQHGLDSLSRKLLLGLSTFMYTITTLYMAASIANIIQLIQTLFFGFSTPNIINIFPLFNAIFLVNYGLADGVVVWRAWALCRSDHRFAIDACVFFLCCVFLSEMSTIAIRIISVCTSPLKQSALASLERAINITQVSNLGLSLITNLIATGTVSFKAWCLRKMFVSGSQPHKARKVLVLIVESGIIYSISLITILVATVISLPLGTLGELCAPTNLQFAGIYPLIVLIVLNKSQTLDNAATVFHNDSTDRPVASFTTVLDTVSWGSDTVVTELGLASTRNLSLGR</sequence>
<gene>
    <name evidence="1" type="ORF">F5876DRAFT_81733</name>
</gene>
<protein>
    <submittedName>
        <fullName evidence="1">Uncharacterized protein</fullName>
    </submittedName>
</protein>
<evidence type="ECO:0000313" key="2">
    <source>
        <dbReference type="Proteomes" id="UP001163835"/>
    </source>
</evidence>
<dbReference type="EMBL" id="MU795588">
    <property type="protein sequence ID" value="KAJ3805493.1"/>
    <property type="molecule type" value="Genomic_DNA"/>
</dbReference>
<keyword evidence="2" id="KW-1185">Reference proteome</keyword>
<comment type="caution">
    <text evidence="1">The sequence shown here is derived from an EMBL/GenBank/DDBJ whole genome shotgun (WGS) entry which is preliminary data.</text>
</comment>
<name>A0ACC1TLK3_9AGAR</name>
<reference evidence="1" key="1">
    <citation type="submission" date="2022-09" db="EMBL/GenBank/DDBJ databases">
        <title>A Global Phylogenomic Analysis of the Shiitake Genus Lentinula.</title>
        <authorList>
            <consortium name="DOE Joint Genome Institute"/>
            <person name="Sierra-Patev S."/>
            <person name="Min B."/>
            <person name="Naranjo-Ortiz M."/>
            <person name="Looney B."/>
            <person name="Konkel Z."/>
            <person name="Slot J.C."/>
            <person name="Sakamoto Y."/>
            <person name="Steenwyk J.L."/>
            <person name="Rokas A."/>
            <person name="Carro J."/>
            <person name="Camarero S."/>
            <person name="Ferreira P."/>
            <person name="Molpeceres G."/>
            <person name="Ruiz-Duenas F.J."/>
            <person name="Serrano A."/>
            <person name="Henrissat B."/>
            <person name="Drula E."/>
            <person name="Hughes K.W."/>
            <person name="Mata J.L."/>
            <person name="Ishikawa N.K."/>
            <person name="Vargas-Isla R."/>
            <person name="Ushijima S."/>
            <person name="Smith C.A."/>
            <person name="Ahrendt S."/>
            <person name="Andreopoulos W."/>
            <person name="He G."/>
            <person name="Labutti K."/>
            <person name="Lipzen A."/>
            <person name="Ng V."/>
            <person name="Riley R."/>
            <person name="Sandor L."/>
            <person name="Barry K."/>
            <person name="Martinez A.T."/>
            <person name="Xiao Y."/>
            <person name="Gibbons J.G."/>
            <person name="Terashima K."/>
            <person name="Grigoriev I.V."/>
            <person name="Hibbett D.S."/>
        </authorList>
    </citation>
    <scope>NUCLEOTIDE SEQUENCE</scope>
    <source>
        <strain evidence="1">TMI1499</strain>
    </source>
</reference>
<accession>A0ACC1TLK3</accession>